<dbReference type="GO" id="GO:0009253">
    <property type="term" value="P:peptidoglycan catabolic process"/>
    <property type="evidence" value="ECO:0007669"/>
    <property type="project" value="InterPro"/>
</dbReference>
<feature type="domain" description="Peptidoglycan recognition protein family" evidence="3">
    <location>
        <begin position="1"/>
        <end position="120"/>
    </location>
</feature>
<sequence length="315" mass="35005">MRKIDTIIVHCSATKAGQDFTAVDIDRWHRERGFDGIGYHYVIRLDGQIEKGRDVALPGAHCRGWNVRSIGVCYIGGLDAEGHPADTMTKAQRRVLYQLIIELQKDYPSIDLVVGHRDTSPDRNGDGLIEPWEYLKACPCFDVKEFMRSARALLFLLLAALMFPFLLAACGSGKTVRGSSRVMADSVGQLRCVENRVEEKASFEREGEVTEEHIEETVLVFEGDSDSTSDCRGQRKLLSAVTRRRIDRKLLKGGSKEVSVRKEVTDSVSRSVHSVMKAEALSSEKEVSKSRRGIAGIFIFVLIMAGGGYLLSGHK</sequence>
<name>A0A396BJS7_BACFG</name>
<dbReference type="SMART" id="SM00644">
    <property type="entry name" value="Ami_2"/>
    <property type="match status" value="1"/>
</dbReference>
<feature type="domain" description="N-acetylmuramoyl-L-alanine amidase" evidence="2">
    <location>
        <begin position="1"/>
        <end position="128"/>
    </location>
</feature>
<dbReference type="GO" id="GO:0008270">
    <property type="term" value="F:zinc ion binding"/>
    <property type="evidence" value="ECO:0007669"/>
    <property type="project" value="InterPro"/>
</dbReference>
<evidence type="ECO:0000256" key="1">
    <source>
        <dbReference type="ARBA" id="ARBA00007553"/>
    </source>
</evidence>
<dbReference type="PANTHER" id="PTHR11022:SF41">
    <property type="entry name" value="PEPTIDOGLYCAN-RECOGNITION PROTEIN LC-RELATED"/>
    <property type="match status" value="1"/>
</dbReference>
<dbReference type="Pfam" id="PF01510">
    <property type="entry name" value="Amidase_2"/>
    <property type="match status" value="1"/>
</dbReference>
<dbReference type="FunFam" id="3.40.80.10:FF:000008">
    <property type="entry name" value="N-acetylmuramoyl-L-alanine amidase"/>
    <property type="match status" value="1"/>
</dbReference>
<dbReference type="AlphaFoldDB" id="A0A396BJS7"/>
<dbReference type="InterPro" id="IPR018247">
    <property type="entry name" value="EF_Hand_1_Ca_BS"/>
</dbReference>
<organism evidence="4 5">
    <name type="scientific">Bacteroides fragilis</name>
    <dbReference type="NCBI Taxonomy" id="817"/>
    <lineage>
        <taxon>Bacteria</taxon>
        <taxon>Pseudomonadati</taxon>
        <taxon>Bacteroidota</taxon>
        <taxon>Bacteroidia</taxon>
        <taxon>Bacteroidales</taxon>
        <taxon>Bacteroidaceae</taxon>
        <taxon>Bacteroides</taxon>
    </lineage>
</organism>
<dbReference type="SUPFAM" id="SSF55846">
    <property type="entry name" value="N-acetylmuramoyl-L-alanine amidase-like"/>
    <property type="match status" value="1"/>
</dbReference>
<dbReference type="Proteomes" id="UP000266644">
    <property type="component" value="Unassembled WGS sequence"/>
</dbReference>
<evidence type="ECO:0000259" key="3">
    <source>
        <dbReference type="SMART" id="SM00701"/>
    </source>
</evidence>
<comment type="similarity">
    <text evidence="1">Belongs to the N-acetylmuramoyl-L-alanine amidase 2 family.</text>
</comment>
<dbReference type="Gene3D" id="3.40.80.10">
    <property type="entry name" value="Peptidoglycan recognition protein-like"/>
    <property type="match status" value="1"/>
</dbReference>
<accession>A0A396BJS7</accession>
<evidence type="ECO:0000313" key="4">
    <source>
        <dbReference type="EMBL" id="RHH04884.1"/>
    </source>
</evidence>
<proteinExistence type="inferred from homology"/>
<dbReference type="SMART" id="SM00701">
    <property type="entry name" value="PGRP"/>
    <property type="match status" value="1"/>
</dbReference>
<comment type="caution">
    <text evidence="4">The sequence shown here is derived from an EMBL/GenBank/DDBJ whole genome shotgun (WGS) entry which is preliminary data.</text>
</comment>
<reference evidence="4 5" key="1">
    <citation type="submission" date="2018-08" db="EMBL/GenBank/DDBJ databases">
        <title>A genome reference for cultivated species of the human gut microbiota.</title>
        <authorList>
            <person name="Zou Y."/>
            <person name="Xue W."/>
            <person name="Luo G."/>
        </authorList>
    </citation>
    <scope>NUCLEOTIDE SEQUENCE [LARGE SCALE GENOMIC DNA]</scope>
    <source>
        <strain evidence="4 5">AM18-6</strain>
    </source>
</reference>
<evidence type="ECO:0000313" key="5">
    <source>
        <dbReference type="Proteomes" id="UP000266644"/>
    </source>
</evidence>
<dbReference type="EMBL" id="QRJE01000067">
    <property type="protein sequence ID" value="RHH04884.1"/>
    <property type="molecule type" value="Genomic_DNA"/>
</dbReference>
<protein>
    <submittedName>
        <fullName evidence="4">N-acetylmuramoyl-L-alanine amidase</fullName>
    </submittedName>
</protein>
<dbReference type="PANTHER" id="PTHR11022">
    <property type="entry name" value="PEPTIDOGLYCAN RECOGNITION PROTEIN"/>
    <property type="match status" value="1"/>
</dbReference>
<dbReference type="InterPro" id="IPR015510">
    <property type="entry name" value="PGRP"/>
</dbReference>
<dbReference type="PROSITE" id="PS00018">
    <property type="entry name" value="EF_HAND_1"/>
    <property type="match status" value="1"/>
</dbReference>
<dbReference type="RefSeq" id="WP_032543124.1">
    <property type="nucleotide sequence ID" value="NZ_CABJEQ010000004.1"/>
</dbReference>
<dbReference type="InterPro" id="IPR002502">
    <property type="entry name" value="Amidase_domain"/>
</dbReference>
<dbReference type="CDD" id="cd06583">
    <property type="entry name" value="PGRP"/>
    <property type="match status" value="1"/>
</dbReference>
<dbReference type="GO" id="GO:0008745">
    <property type="term" value="F:N-acetylmuramoyl-L-alanine amidase activity"/>
    <property type="evidence" value="ECO:0007669"/>
    <property type="project" value="InterPro"/>
</dbReference>
<gene>
    <name evidence="4" type="ORF">DW228_24230</name>
</gene>
<dbReference type="InterPro" id="IPR036505">
    <property type="entry name" value="Amidase/PGRP_sf"/>
</dbReference>
<dbReference type="InterPro" id="IPR006619">
    <property type="entry name" value="PGRP_domain_met/bac"/>
</dbReference>
<evidence type="ECO:0000259" key="2">
    <source>
        <dbReference type="SMART" id="SM00644"/>
    </source>
</evidence>